<reference evidence="4 5" key="1">
    <citation type="submission" date="2017-07" db="EMBL/GenBank/DDBJ databases">
        <authorList>
            <person name="Talla V."/>
            <person name="Backstrom N."/>
        </authorList>
    </citation>
    <scope>NUCLEOTIDE SEQUENCE [LARGE SCALE GENOMIC DNA]</scope>
</reference>
<evidence type="ECO:0000313" key="5">
    <source>
        <dbReference type="Proteomes" id="UP000324832"/>
    </source>
</evidence>
<accession>A0A5E4QG23</accession>
<dbReference type="EMBL" id="FZQP02002813">
    <property type="protein sequence ID" value="VVC96644.1"/>
    <property type="molecule type" value="Genomic_DNA"/>
</dbReference>
<dbReference type="Proteomes" id="UP000324832">
    <property type="component" value="Unassembled WGS sequence"/>
</dbReference>
<name>A0A5E4QG23_9NEOP</name>
<comment type="similarity">
    <text evidence="1">Belongs to the sulfotransferase 1 family.</text>
</comment>
<dbReference type="PANTHER" id="PTHR11783">
    <property type="entry name" value="SULFOTRANSFERASE SULT"/>
    <property type="match status" value="1"/>
</dbReference>
<evidence type="ECO:0000256" key="1">
    <source>
        <dbReference type="ARBA" id="ARBA00005771"/>
    </source>
</evidence>
<evidence type="ECO:0000256" key="2">
    <source>
        <dbReference type="ARBA" id="ARBA00022679"/>
    </source>
</evidence>
<dbReference type="Gene3D" id="3.40.50.300">
    <property type="entry name" value="P-loop containing nucleotide triphosphate hydrolases"/>
    <property type="match status" value="1"/>
</dbReference>
<protein>
    <recommendedName>
        <fullName evidence="3">Sulfotransferase domain-containing protein</fullName>
    </recommendedName>
</protein>
<proteinExistence type="inferred from homology"/>
<evidence type="ECO:0000313" key="4">
    <source>
        <dbReference type="EMBL" id="VVC96644.1"/>
    </source>
</evidence>
<organism evidence="4 5">
    <name type="scientific">Leptidea sinapis</name>
    <dbReference type="NCBI Taxonomy" id="189913"/>
    <lineage>
        <taxon>Eukaryota</taxon>
        <taxon>Metazoa</taxon>
        <taxon>Ecdysozoa</taxon>
        <taxon>Arthropoda</taxon>
        <taxon>Hexapoda</taxon>
        <taxon>Insecta</taxon>
        <taxon>Pterygota</taxon>
        <taxon>Neoptera</taxon>
        <taxon>Endopterygota</taxon>
        <taxon>Lepidoptera</taxon>
        <taxon>Glossata</taxon>
        <taxon>Ditrysia</taxon>
        <taxon>Papilionoidea</taxon>
        <taxon>Pieridae</taxon>
        <taxon>Dismorphiinae</taxon>
        <taxon>Leptidea</taxon>
    </lineage>
</organism>
<gene>
    <name evidence="4" type="ORF">LSINAPIS_LOCUS8098</name>
</gene>
<dbReference type="Pfam" id="PF00685">
    <property type="entry name" value="Sulfotransfer_1"/>
    <property type="match status" value="1"/>
</dbReference>
<keyword evidence="5" id="KW-1185">Reference proteome</keyword>
<dbReference type="InterPro" id="IPR000863">
    <property type="entry name" value="Sulfotransferase_dom"/>
</dbReference>
<dbReference type="SUPFAM" id="SSF52540">
    <property type="entry name" value="P-loop containing nucleoside triphosphate hydrolases"/>
    <property type="match status" value="1"/>
</dbReference>
<dbReference type="AlphaFoldDB" id="A0A5E4QG23"/>
<feature type="domain" description="Sulfotransferase" evidence="3">
    <location>
        <begin position="57"/>
        <end position="327"/>
    </location>
</feature>
<sequence length="334" mass="39316">MVNIPFEIQDASDEDHQLIWNVAKEKRQYVQVGPSKYFYPKEYEDLGPICYNFKIRPDDVFVVNYPRSGSTWLSEMIWLINNNLDYATAKSIDVGCRFPLMDVSVVKLPKLEKERIKSLAEEERSKQVSKYFSTLFDEYSNITTRRFFKTHLPLSLLPPDLLDKAKVVYIARDPRDVFVSVYHLLKNRIYDDKPDEIWNLFRRGLLPWCPVFPHVKEGWAARDNPNLLFIFYEDVVNDLQGSLRRMASFFGKDLTDEQIHELCEHLRFDNIKKNEAVNQQETMAELGVCSGQSPFIRKGLIGDWRDHFSKDQAQEAEEWMRENIADSELKYSTF</sequence>
<keyword evidence="2" id="KW-0808">Transferase</keyword>
<dbReference type="InterPro" id="IPR027417">
    <property type="entry name" value="P-loop_NTPase"/>
</dbReference>
<dbReference type="GO" id="GO:0008146">
    <property type="term" value="F:sulfotransferase activity"/>
    <property type="evidence" value="ECO:0007669"/>
    <property type="project" value="InterPro"/>
</dbReference>
<evidence type="ECO:0000259" key="3">
    <source>
        <dbReference type="Pfam" id="PF00685"/>
    </source>
</evidence>